<accession>A0AAU9JI87</accession>
<organism evidence="1 2">
    <name type="scientific">Blepharisma stoltei</name>
    <dbReference type="NCBI Taxonomy" id="1481888"/>
    <lineage>
        <taxon>Eukaryota</taxon>
        <taxon>Sar</taxon>
        <taxon>Alveolata</taxon>
        <taxon>Ciliophora</taxon>
        <taxon>Postciliodesmatophora</taxon>
        <taxon>Heterotrichea</taxon>
        <taxon>Heterotrichida</taxon>
        <taxon>Blepharismidae</taxon>
        <taxon>Blepharisma</taxon>
    </lineage>
</organism>
<dbReference type="EMBL" id="CAJZBQ010000036">
    <property type="protein sequence ID" value="CAG9324807.1"/>
    <property type="molecule type" value="Genomic_DNA"/>
</dbReference>
<dbReference type="Proteomes" id="UP001162131">
    <property type="component" value="Unassembled WGS sequence"/>
</dbReference>
<comment type="caution">
    <text evidence="1">The sequence shown here is derived from an EMBL/GenBank/DDBJ whole genome shotgun (WGS) entry which is preliminary data.</text>
</comment>
<reference evidence="1" key="1">
    <citation type="submission" date="2021-09" db="EMBL/GenBank/DDBJ databases">
        <authorList>
            <consortium name="AG Swart"/>
            <person name="Singh M."/>
            <person name="Singh A."/>
            <person name="Seah K."/>
            <person name="Emmerich C."/>
        </authorList>
    </citation>
    <scope>NUCLEOTIDE SEQUENCE</scope>
    <source>
        <strain evidence="1">ATCC30299</strain>
    </source>
</reference>
<keyword evidence="2" id="KW-1185">Reference proteome</keyword>
<gene>
    <name evidence="1" type="ORF">BSTOLATCC_MIC36586</name>
</gene>
<name>A0AAU9JI87_9CILI</name>
<proteinExistence type="predicted"/>
<evidence type="ECO:0000313" key="2">
    <source>
        <dbReference type="Proteomes" id="UP001162131"/>
    </source>
</evidence>
<evidence type="ECO:0000313" key="1">
    <source>
        <dbReference type="EMBL" id="CAG9324807.1"/>
    </source>
</evidence>
<dbReference type="AlphaFoldDB" id="A0AAU9JI87"/>
<sequence>MNSGIISLDKKNDKNIESLPQLTSPKYALIKKALSPRIMINSSTLLLSPHKESNEKGLIYSNKRHESLSTIITSDVSDQSMPKLNQNETKFNFSTISSQVKESLSSRRQNRQFSNISADIGDTSKNKNLYIEELNPPLFSSFSKETDAKSPKNLHSPSISFDKKWYMDSPVVKLSILEGESPKQRTSLGVSRYPYIDFSESQSRKSKKEASLINIHTHLMKSKSKKHRKFNSYYKATKEKINLHLLNEQLFQDLNVKKL</sequence>
<protein>
    <submittedName>
        <fullName evidence="1">Uncharacterized protein</fullName>
    </submittedName>
</protein>